<feature type="region of interest" description="Disordered" evidence="5">
    <location>
        <begin position="426"/>
        <end position="450"/>
    </location>
</feature>
<accession>A0A250L4F0</accession>
<evidence type="ECO:0000256" key="5">
    <source>
        <dbReference type="SAM" id="MobiDB-lite"/>
    </source>
</evidence>
<feature type="domain" description="Helix-turn-helix" evidence="6">
    <location>
        <begin position="39"/>
        <end position="90"/>
    </location>
</feature>
<evidence type="ECO:0000256" key="4">
    <source>
        <dbReference type="ARBA" id="ARBA00022679"/>
    </source>
</evidence>
<protein>
    <recommendedName>
        <fullName evidence="3">citrate synthase (unknown stereospecificity)</fullName>
        <ecNumber evidence="3">2.3.3.16</ecNumber>
    </recommendedName>
</protein>
<dbReference type="PRINTS" id="PR00143">
    <property type="entry name" value="CITRTSNTHASE"/>
</dbReference>
<dbReference type="GO" id="GO:0036440">
    <property type="term" value="F:citrate synthase activity"/>
    <property type="evidence" value="ECO:0007669"/>
    <property type="project" value="UniProtKB-EC"/>
</dbReference>
<dbReference type="EC" id="2.3.3.16" evidence="3"/>
<dbReference type="PANTHER" id="PTHR11739">
    <property type="entry name" value="CITRATE SYNTHASE"/>
    <property type="match status" value="1"/>
</dbReference>
<dbReference type="UniPathway" id="UPA00223">
    <property type="reaction ID" value="UER00717"/>
</dbReference>
<evidence type="ECO:0000256" key="1">
    <source>
        <dbReference type="ARBA" id="ARBA00004751"/>
    </source>
</evidence>
<proteinExistence type="inferred from homology"/>
<dbReference type="InterPro" id="IPR041657">
    <property type="entry name" value="HTH_17"/>
</dbReference>
<dbReference type="EMBL" id="AP018357">
    <property type="protein sequence ID" value="BBA38709.1"/>
    <property type="molecule type" value="Genomic_DNA"/>
</dbReference>
<evidence type="ECO:0000313" key="7">
    <source>
        <dbReference type="EMBL" id="BBA38709.1"/>
    </source>
</evidence>
<evidence type="ECO:0000259" key="6">
    <source>
        <dbReference type="Pfam" id="PF12728"/>
    </source>
</evidence>
<evidence type="ECO:0000256" key="3">
    <source>
        <dbReference type="ARBA" id="ARBA00012972"/>
    </source>
</evidence>
<comment type="similarity">
    <text evidence="2">Belongs to the citrate synthase family.</text>
</comment>
<dbReference type="InterPro" id="IPR016143">
    <property type="entry name" value="Citrate_synth-like_sm_a-sub"/>
</dbReference>
<dbReference type="Gene3D" id="1.10.230.10">
    <property type="entry name" value="Cytochrome P450-Terp, domain 2"/>
    <property type="match status" value="1"/>
</dbReference>
<dbReference type="InterPro" id="IPR016142">
    <property type="entry name" value="Citrate_synth-like_lrg_a-sub"/>
</dbReference>
<comment type="pathway">
    <text evidence="1">Carbohydrate metabolism; tricarboxylic acid cycle; isocitrate from oxaloacetate: step 1/2.</text>
</comment>
<dbReference type="GO" id="GO:0005829">
    <property type="term" value="C:cytosol"/>
    <property type="evidence" value="ECO:0007669"/>
    <property type="project" value="TreeGrafter"/>
</dbReference>
<dbReference type="Gene3D" id="1.10.580.10">
    <property type="entry name" value="Citrate Synthase, domain 1"/>
    <property type="match status" value="2"/>
</dbReference>
<keyword evidence="4" id="KW-0808">Transferase</keyword>
<organism evidence="7">
    <name type="scientific">Burkholderia contaminans</name>
    <dbReference type="NCBI Taxonomy" id="488447"/>
    <lineage>
        <taxon>Bacteria</taxon>
        <taxon>Pseudomonadati</taxon>
        <taxon>Pseudomonadota</taxon>
        <taxon>Betaproteobacteria</taxon>
        <taxon>Burkholderiales</taxon>
        <taxon>Burkholderiaceae</taxon>
        <taxon>Burkholderia</taxon>
        <taxon>Burkholderia cepacia complex</taxon>
    </lineage>
</organism>
<dbReference type="GO" id="GO:0005975">
    <property type="term" value="P:carbohydrate metabolic process"/>
    <property type="evidence" value="ECO:0007669"/>
    <property type="project" value="TreeGrafter"/>
</dbReference>
<evidence type="ECO:0000256" key="2">
    <source>
        <dbReference type="ARBA" id="ARBA00010566"/>
    </source>
</evidence>
<gene>
    <name evidence="7" type="ORF">BCCH1_11290</name>
</gene>
<dbReference type="CDD" id="cd06102">
    <property type="entry name" value="citrate_synt_like_2"/>
    <property type="match status" value="1"/>
</dbReference>
<reference evidence="7" key="1">
    <citation type="journal article" date="2016" name="Biosci. Biotechnol. Biochem.">
        <title>Bioconversion of AHX to AOH by resting cells of Burkholderia contaminans CH-1.</title>
        <authorList>
            <person name="Choi J.H."/>
            <person name="Kikuchi A."/>
            <person name="Pumkaeo P."/>
            <person name="Hirai H."/>
            <person name="Tokuyama S."/>
            <person name="Kawagishi H."/>
        </authorList>
    </citation>
    <scope>NUCLEOTIDE SEQUENCE</scope>
    <source>
        <strain evidence="7">CH-1</strain>
    </source>
</reference>
<dbReference type="SUPFAM" id="SSF48256">
    <property type="entry name" value="Citrate synthase"/>
    <property type="match status" value="1"/>
</dbReference>
<dbReference type="AlphaFoldDB" id="A0A250L4F0"/>
<dbReference type="InterPro" id="IPR036969">
    <property type="entry name" value="Citrate_synthase_sf"/>
</dbReference>
<dbReference type="InterPro" id="IPR002020">
    <property type="entry name" value="Citrate_synthase"/>
</dbReference>
<reference evidence="7" key="2">
    <citation type="journal article" date="2017" name="Genome Announc.">
        <title>High-Quality Draft Genome Sequence of Burkholderia contaminans CH-1, a Gram-Negative Bacterium That Metabolizes 2-Azahypoxanthine, a Plant Growth-Regulating Compound.</title>
        <authorList>
            <person name="Choi J.-H."/>
            <person name="Sugiura H."/>
            <person name="Moriuchi R."/>
            <person name="Kawagishi H."/>
            <person name="Dohra H."/>
        </authorList>
    </citation>
    <scope>NUCLEOTIDE SEQUENCE</scope>
    <source>
        <strain evidence="7">CH-1</strain>
    </source>
</reference>
<name>A0A250L4F0_9BURK</name>
<dbReference type="Pfam" id="PF12728">
    <property type="entry name" value="HTH_17"/>
    <property type="match status" value="1"/>
</dbReference>
<dbReference type="PANTHER" id="PTHR11739:SF4">
    <property type="entry name" value="CITRATE SYNTHASE, PEROXISOMAL"/>
    <property type="match status" value="1"/>
</dbReference>
<dbReference type="GO" id="GO:0006099">
    <property type="term" value="P:tricarboxylic acid cycle"/>
    <property type="evidence" value="ECO:0007669"/>
    <property type="project" value="UniProtKB-UniPathway"/>
</dbReference>
<dbReference type="Pfam" id="PF00285">
    <property type="entry name" value="Citrate_synt"/>
    <property type="match status" value="1"/>
</dbReference>
<sequence>MFASHDLGEAKIVSLAFAVNVDYPDQPVERFPLRTMSNYLNSTDAAARLGVSRQTLYAYVSRGLLRAEPGGSHRESRYLAADVDRLADQRARGRKPKEVAKAALNWGSPVLESSITLIEGGRLFYRGVDALDLAARASLEEVAALLWQCDEQTAFGRRAPTTPSVLRTLFRHYAEQRAEQALLPLFTVASEDAPTAIWHQSTDRQAQGCGDLVRILAACLLRTRIDTAPIHEQCARAWGVGPAGAELIRMALVLCADHELNASSFTGRCIASTNASLRAVVVGGLAGLSGERHGATTARGEALWDELGNKDVEQKMAARLARGDGLPGFGHALYPDGDVRATYLLSRILPRHPQWKKMIDAGSALVGQKPSLDLALVALRRHLRLPVGAAFGLFALGRSIGWIAHGLEQREQSDLIRPRAVYMGTWPDGAGADHPRSRGRSGKRQATQPAVPKDDMLAAFFRSR</sequence>